<reference evidence="9 10" key="1">
    <citation type="journal article" date="2004" name="Nature">
        <title>Genome evolution in yeasts.</title>
        <authorList>
            <consortium name="Genolevures"/>
            <person name="Dujon B."/>
            <person name="Sherman D."/>
            <person name="Fischer G."/>
            <person name="Durrens P."/>
            <person name="Casaregola S."/>
            <person name="Lafontaine I."/>
            <person name="de Montigny J."/>
            <person name="Marck C."/>
            <person name="Neuveglise C."/>
            <person name="Talla E."/>
            <person name="Goffard N."/>
            <person name="Frangeul L."/>
            <person name="Aigle M."/>
            <person name="Anthouard V."/>
            <person name="Babour A."/>
            <person name="Barbe V."/>
            <person name="Barnay S."/>
            <person name="Blanchin S."/>
            <person name="Beckerich J.M."/>
            <person name="Beyne E."/>
            <person name="Bleykasten C."/>
            <person name="Boisrame A."/>
            <person name="Boyer J."/>
            <person name="Cattolico L."/>
            <person name="Confanioleri F."/>
            <person name="de Daruvar A."/>
            <person name="Despons L."/>
            <person name="Fabre E."/>
            <person name="Fairhead C."/>
            <person name="Ferry-Dumazet H."/>
            <person name="Groppi A."/>
            <person name="Hantraye F."/>
            <person name="Hennequin C."/>
            <person name="Jauniaux N."/>
            <person name="Joyet P."/>
            <person name="Kachouri R."/>
            <person name="Kerrest A."/>
            <person name="Koszul R."/>
            <person name="Lemaire M."/>
            <person name="Lesur I."/>
            <person name="Ma L."/>
            <person name="Muller H."/>
            <person name="Nicaud J.M."/>
            <person name="Nikolski M."/>
            <person name="Oztas S."/>
            <person name="Ozier-Kalogeropoulos O."/>
            <person name="Pellenz S."/>
            <person name="Potier S."/>
            <person name="Richard G.F."/>
            <person name="Straub M.L."/>
            <person name="Suleau A."/>
            <person name="Swennene D."/>
            <person name="Tekaia F."/>
            <person name="Wesolowski-Louvel M."/>
            <person name="Westhof E."/>
            <person name="Wirth B."/>
            <person name="Zeniou-Meyer M."/>
            <person name="Zivanovic I."/>
            <person name="Bolotin-Fukuhara M."/>
            <person name="Thierry A."/>
            <person name="Bouchier C."/>
            <person name="Caudron B."/>
            <person name="Scarpelli C."/>
            <person name="Gaillardin C."/>
            <person name="Weissenbach J."/>
            <person name="Wincker P."/>
            <person name="Souciet J.L."/>
        </authorList>
    </citation>
    <scope>NUCLEOTIDE SEQUENCE [LARGE SCALE GENOMIC DNA]</scope>
    <source>
        <strain evidence="10">ATCC 8585 / CBS 2359 / DSM 70799 / NBRC 1267 / NRRL Y-1140 / WM37</strain>
    </source>
</reference>
<evidence type="ECO:0000256" key="1">
    <source>
        <dbReference type="ARBA" id="ARBA00008226"/>
    </source>
</evidence>
<evidence type="ECO:0000259" key="8">
    <source>
        <dbReference type="PROSITE" id="PS50862"/>
    </source>
</evidence>
<feature type="domain" description="Aminoacyl-transfer RNA synthetases class-II family profile" evidence="8">
    <location>
        <begin position="176"/>
        <end position="464"/>
    </location>
</feature>
<keyword evidence="7" id="KW-0030">Aminoacyl-tRNA synthetase</keyword>
<dbReference type="InterPro" id="IPR045864">
    <property type="entry name" value="aa-tRNA-synth_II/BPL/LPL"/>
</dbReference>
<dbReference type="FunCoup" id="Q6CX40">
    <property type="interactions" value="514"/>
</dbReference>
<dbReference type="GO" id="GO:0004816">
    <property type="term" value="F:asparagine-tRNA ligase activity"/>
    <property type="evidence" value="ECO:0007669"/>
    <property type="project" value="UniProtKB-EC"/>
</dbReference>
<evidence type="ECO:0000313" key="10">
    <source>
        <dbReference type="Proteomes" id="UP000000598"/>
    </source>
</evidence>
<dbReference type="PROSITE" id="PS50862">
    <property type="entry name" value="AA_TRNA_LIGASE_II"/>
    <property type="match status" value="1"/>
</dbReference>
<proteinExistence type="inferred from homology"/>
<dbReference type="InterPro" id="IPR004364">
    <property type="entry name" value="Aa-tRNA-synt_II"/>
</dbReference>
<dbReference type="NCBIfam" id="TIGR00457">
    <property type="entry name" value="asnS"/>
    <property type="match status" value="1"/>
</dbReference>
<dbReference type="InterPro" id="IPR002312">
    <property type="entry name" value="Asp/Asn-tRNA-synth_IIb"/>
</dbReference>
<dbReference type="PRINTS" id="PR01042">
    <property type="entry name" value="TRNASYNTHASP"/>
</dbReference>
<organism evidence="9 10">
    <name type="scientific">Kluyveromyces lactis (strain ATCC 8585 / CBS 2359 / DSM 70799 / NBRC 1267 / NRRL Y-1140 / WM37)</name>
    <name type="common">Yeast</name>
    <name type="synonym">Candida sphaerica</name>
    <dbReference type="NCBI Taxonomy" id="284590"/>
    <lineage>
        <taxon>Eukaryota</taxon>
        <taxon>Fungi</taxon>
        <taxon>Dikarya</taxon>
        <taxon>Ascomycota</taxon>
        <taxon>Saccharomycotina</taxon>
        <taxon>Saccharomycetes</taxon>
        <taxon>Saccharomycetales</taxon>
        <taxon>Saccharomycetaceae</taxon>
        <taxon>Kluyveromyces</taxon>
    </lineage>
</organism>
<dbReference type="Gene3D" id="3.30.930.10">
    <property type="entry name" value="Bira Bifunctional Protein, Domain 2"/>
    <property type="match status" value="1"/>
</dbReference>
<dbReference type="Pfam" id="PF00152">
    <property type="entry name" value="tRNA-synt_2"/>
    <property type="match status" value="1"/>
</dbReference>
<dbReference type="InterPro" id="IPR004522">
    <property type="entry name" value="Asn-tRNA-ligase"/>
</dbReference>
<dbReference type="EMBL" id="CR382121">
    <property type="protein sequence ID" value="CAH03087.1"/>
    <property type="molecule type" value="Genomic_DNA"/>
</dbReference>
<dbReference type="STRING" id="284590.Q6CX40"/>
<dbReference type="PaxDb" id="284590-Q6CX40"/>
<dbReference type="Proteomes" id="UP000000598">
    <property type="component" value="Chromosome A"/>
</dbReference>
<dbReference type="KEGG" id="kla:KLLA0_A11484g"/>
<keyword evidence="6" id="KW-0648">Protein biosynthesis</keyword>
<accession>Q6CX40</accession>
<gene>
    <name evidence="9" type="ORF">KLLA0_A11484g</name>
</gene>
<keyword evidence="10" id="KW-1185">Reference proteome</keyword>
<name>Q6CX40_KLULA</name>
<evidence type="ECO:0000256" key="7">
    <source>
        <dbReference type="ARBA" id="ARBA00023146"/>
    </source>
</evidence>
<dbReference type="eggNOG" id="KOG0554">
    <property type="taxonomic scope" value="Eukaryota"/>
</dbReference>
<dbReference type="CDD" id="cd04318">
    <property type="entry name" value="EcAsnRS_like_N"/>
    <property type="match status" value="1"/>
</dbReference>
<dbReference type="HOGENOM" id="CLU_004553_2_0_1"/>
<protein>
    <recommendedName>
        <fullName evidence="2">asparagine--tRNA ligase</fullName>
        <ecNumber evidence="2">6.1.1.22</ecNumber>
    </recommendedName>
</protein>
<evidence type="ECO:0000256" key="4">
    <source>
        <dbReference type="ARBA" id="ARBA00022741"/>
    </source>
</evidence>
<dbReference type="SUPFAM" id="SSF55681">
    <property type="entry name" value="Class II aaRS and biotin synthetases"/>
    <property type="match status" value="1"/>
</dbReference>
<comment type="similarity">
    <text evidence="1">Belongs to the class-II aminoacyl-tRNA synthetase family.</text>
</comment>
<evidence type="ECO:0000256" key="5">
    <source>
        <dbReference type="ARBA" id="ARBA00022840"/>
    </source>
</evidence>
<dbReference type="GO" id="GO:0005524">
    <property type="term" value="F:ATP binding"/>
    <property type="evidence" value="ECO:0007669"/>
    <property type="project" value="UniProtKB-KW"/>
</dbReference>
<dbReference type="PANTHER" id="PTHR22594">
    <property type="entry name" value="ASPARTYL/LYSYL-TRNA SYNTHETASE"/>
    <property type="match status" value="1"/>
</dbReference>
<dbReference type="InterPro" id="IPR006195">
    <property type="entry name" value="aa-tRNA-synth_II"/>
</dbReference>
<dbReference type="OMA" id="PEMAFYD"/>
<evidence type="ECO:0000313" key="9">
    <source>
        <dbReference type="EMBL" id="CAH03087.1"/>
    </source>
</evidence>
<dbReference type="PANTHER" id="PTHR22594:SF34">
    <property type="entry name" value="ASPARAGINE--TRNA LIGASE, MITOCHONDRIAL-RELATED"/>
    <property type="match status" value="1"/>
</dbReference>
<dbReference type="GO" id="GO:0005739">
    <property type="term" value="C:mitochondrion"/>
    <property type="evidence" value="ECO:0007669"/>
    <property type="project" value="TreeGrafter"/>
</dbReference>
<keyword evidence="4" id="KW-0547">Nucleotide-binding</keyword>
<evidence type="ECO:0000256" key="3">
    <source>
        <dbReference type="ARBA" id="ARBA00022598"/>
    </source>
</evidence>
<dbReference type="InParanoid" id="Q6CX40"/>
<dbReference type="EC" id="6.1.1.22" evidence="2"/>
<dbReference type="GO" id="GO:0006421">
    <property type="term" value="P:asparaginyl-tRNA aminoacylation"/>
    <property type="evidence" value="ECO:0007669"/>
    <property type="project" value="InterPro"/>
</dbReference>
<keyword evidence="3" id="KW-0436">Ligase</keyword>
<keyword evidence="5" id="KW-0067">ATP-binding</keyword>
<sequence length="474" mass="54042">MISKIEGISGETLRCGSVRVRDHKLYTGPPAMRLPVTLKRVFETARTNGGTPVKIDQVSGWVKNVRPLKTITFVEIQDGTTLQDLTVVLKQGAPSFKPSLGQSVTVLHPEIVQRKNQQFETLCMPENLKLIGPTVEYPVQNKQTSLPTLRKLPEFKHRTTYLSNLLRFRHKVESQLTKTLDGLDFTMVRPPILTSIDCEGAGEMFNLKQDHWDEIVNLTVSSQLHLEVLMMGLGRVYCLQPCFRAEKSDTNRHLCEFWMLEVEASFVDKNESLMDLVELMVKSVVLSLSETKDLPKYFPVGCNIDITSRWAKLLQDWKRITYTDAVEALLSSGVKFEHDLAWGKDLNSEHERWLCDHFGGPVFVTNYPRDCKAFYMKLRPDGTTVECFDLLFPEIGEIVGGSVREDDYDTLKQEIERRDMASNQLDWYLNLRKEGTVPHGGFGIGIERLVSYLYGNPNIRDSIPFHRTAGQIDL</sequence>
<dbReference type="NCBIfam" id="NF003037">
    <property type="entry name" value="PRK03932.1"/>
    <property type="match status" value="1"/>
</dbReference>
<evidence type="ECO:0000256" key="2">
    <source>
        <dbReference type="ARBA" id="ARBA00012816"/>
    </source>
</evidence>
<evidence type="ECO:0000256" key="6">
    <source>
        <dbReference type="ARBA" id="ARBA00022917"/>
    </source>
</evidence>
<dbReference type="AlphaFoldDB" id="Q6CX40"/>